<feature type="region of interest" description="Disordered" evidence="1">
    <location>
        <begin position="1"/>
        <end position="124"/>
    </location>
</feature>
<name>A0A0D0D758_9AGAM</name>
<organism evidence="2 3">
    <name type="scientific">Paxillus rubicundulus Ve08.2h10</name>
    <dbReference type="NCBI Taxonomy" id="930991"/>
    <lineage>
        <taxon>Eukaryota</taxon>
        <taxon>Fungi</taxon>
        <taxon>Dikarya</taxon>
        <taxon>Basidiomycota</taxon>
        <taxon>Agaricomycotina</taxon>
        <taxon>Agaricomycetes</taxon>
        <taxon>Agaricomycetidae</taxon>
        <taxon>Boletales</taxon>
        <taxon>Paxilineae</taxon>
        <taxon>Paxillaceae</taxon>
        <taxon>Paxillus</taxon>
    </lineage>
</organism>
<accession>A0A0D0D758</accession>
<evidence type="ECO:0000313" key="2">
    <source>
        <dbReference type="EMBL" id="KIK79491.1"/>
    </source>
</evidence>
<evidence type="ECO:0000256" key="1">
    <source>
        <dbReference type="SAM" id="MobiDB-lite"/>
    </source>
</evidence>
<gene>
    <name evidence="2" type="ORF">PAXRUDRAFT_16307</name>
</gene>
<protein>
    <submittedName>
        <fullName evidence="2">Uncharacterized protein</fullName>
    </submittedName>
</protein>
<feature type="compositionally biased region" description="Polar residues" evidence="1">
    <location>
        <begin position="41"/>
        <end position="53"/>
    </location>
</feature>
<dbReference type="HOGENOM" id="CLU_040073_2_0_1"/>
<sequence length="124" mass="12716">MGIPCNQAKLPCNLSHPTKRPQEELRAPSQAPKTPKAPSLAPSQGPSRQSAQVTLAAPVTPSNLAPSLGPGPLPSKKTKASVSKSRLNIPSVAQKANFGIDALPPDPSPGLLPLNSSPHQSTPA</sequence>
<reference evidence="2 3" key="1">
    <citation type="submission" date="2014-04" db="EMBL/GenBank/DDBJ databases">
        <authorList>
            <consortium name="DOE Joint Genome Institute"/>
            <person name="Kuo A."/>
            <person name="Kohler A."/>
            <person name="Jargeat P."/>
            <person name="Nagy L.G."/>
            <person name="Floudas D."/>
            <person name="Copeland A."/>
            <person name="Barry K.W."/>
            <person name="Cichocki N."/>
            <person name="Veneault-Fourrey C."/>
            <person name="LaButti K."/>
            <person name="Lindquist E.A."/>
            <person name="Lipzen A."/>
            <person name="Lundell T."/>
            <person name="Morin E."/>
            <person name="Murat C."/>
            <person name="Sun H."/>
            <person name="Tunlid A."/>
            <person name="Henrissat B."/>
            <person name="Grigoriev I.V."/>
            <person name="Hibbett D.S."/>
            <person name="Martin F."/>
            <person name="Nordberg H.P."/>
            <person name="Cantor M.N."/>
            <person name="Hua S.X."/>
        </authorList>
    </citation>
    <scope>NUCLEOTIDE SEQUENCE [LARGE SCALE GENOMIC DNA]</scope>
    <source>
        <strain evidence="2 3">Ve08.2h10</strain>
    </source>
</reference>
<dbReference type="Proteomes" id="UP000054538">
    <property type="component" value="Unassembled WGS sequence"/>
</dbReference>
<dbReference type="AlphaFoldDB" id="A0A0D0D758"/>
<dbReference type="InParanoid" id="A0A0D0D758"/>
<evidence type="ECO:0000313" key="3">
    <source>
        <dbReference type="Proteomes" id="UP000054538"/>
    </source>
</evidence>
<keyword evidence="3" id="KW-1185">Reference proteome</keyword>
<reference evidence="3" key="2">
    <citation type="submission" date="2015-01" db="EMBL/GenBank/DDBJ databases">
        <title>Evolutionary Origins and Diversification of the Mycorrhizal Mutualists.</title>
        <authorList>
            <consortium name="DOE Joint Genome Institute"/>
            <consortium name="Mycorrhizal Genomics Consortium"/>
            <person name="Kohler A."/>
            <person name="Kuo A."/>
            <person name="Nagy L.G."/>
            <person name="Floudas D."/>
            <person name="Copeland A."/>
            <person name="Barry K.W."/>
            <person name="Cichocki N."/>
            <person name="Veneault-Fourrey C."/>
            <person name="LaButti K."/>
            <person name="Lindquist E.A."/>
            <person name="Lipzen A."/>
            <person name="Lundell T."/>
            <person name="Morin E."/>
            <person name="Murat C."/>
            <person name="Riley R."/>
            <person name="Ohm R."/>
            <person name="Sun H."/>
            <person name="Tunlid A."/>
            <person name="Henrissat B."/>
            <person name="Grigoriev I.V."/>
            <person name="Hibbett D.S."/>
            <person name="Martin F."/>
        </authorList>
    </citation>
    <scope>NUCLEOTIDE SEQUENCE [LARGE SCALE GENOMIC DNA]</scope>
    <source>
        <strain evidence="3">Ve08.2h10</strain>
    </source>
</reference>
<dbReference type="EMBL" id="KN826267">
    <property type="protein sequence ID" value="KIK79491.1"/>
    <property type="molecule type" value="Genomic_DNA"/>
</dbReference>
<proteinExistence type="predicted"/>